<dbReference type="EMBL" id="DUGC01000041">
    <property type="protein sequence ID" value="HIH09462.1"/>
    <property type="molecule type" value="Genomic_DNA"/>
</dbReference>
<dbReference type="GO" id="GO:0004807">
    <property type="term" value="F:triose-phosphate isomerase activity"/>
    <property type="evidence" value="ECO:0007669"/>
    <property type="project" value="InterPro"/>
</dbReference>
<protein>
    <submittedName>
        <fullName evidence="2">Triosephosphate isomerase</fullName>
    </submittedName>
</protein>
<keyword evidence="1 2" id="KW-0413">Isomerase</keyword>
<dbReference type="CDD" id="cd00311">
    <property type="entry name" value="TIM"/>
    <property type="match status" value="1"/>
</dbReference>
<proteinExistence type="predicted"/>
<comment type="caution">
    <text evidence="2">The sequence shown here is derived from an EMBL/GenBank/DDBJ whole genome shotgun (WGS) entry which is preliminary data.</text>
</comment>
<dbReference type="SUPFAM" id="SSF51351">
    <property type="entry name" value="Triosephosphate isomerase (TIM)"/>
    <property type="match status" value="1"/>
</dbReference>
<dbReference type="UniPathway" id="UPA00138"/>
<evidence type="ECO:0000313" key="3">
    <source>
        <dbReference type="Proteomes" id="UP000565078"/>
    </source>
</evidence>
<dbReference type="InterPro" id="IPR013785">
    <property type="entry name" value="Aldolase_TIM"/>
</dbReference>
<name>A0A7J4IVH6_9ARCH</name>
<evidence type="ECO:0000256" key="1">
    <source>
        <dbReference type="ARBA" id="ARBA00023235"/>
    </source>
</evidence>
<dbReference type="NCBIfam" id="NF003302">
    <property type="entry name" value="PRK04302.1"/>
    <property type="match status" value="1"/>
</dbReference>
<accession>A0A7J4IVH6</accession>
<organism evidence="2 3">
    <name type="scientific">Candidatus Iainarchaeum sp</name>
    <dbReference type="NCBI Taxonomy" id="3101447"/>
    <lineage>
        <taxon>Archaea</taxon>
        <taxon>Candidatus Iainarchaeota</taxon>
        <taxon>Candidatus Iainarchaeia</taxon>
        <taxon>Candidatus Iainarchaeales</taxon>
        <taxon>Candidatus Iainarchaeaceae</taxon>
        <taxon>Candidatus Iainarchaeum</taxon>
    </lineage>
</organism>
<dbReference type="GO" id="GO:0006096">
    <property type="term" value="P:glycolytic process"/>
    <property type="evidence" value="ECO:0007669"/>
    <property type="project" value="UniProtKB-UniPathway"/>
</dbReference>
<reference evidence="3" key="1">
    <citation type="journal article" date="2020" name="bioRxiv">
        <title>A rank-normalized archaeal taxonomy based on genome phylogeny resolves widespread incomplete and uneven classifications.</title>
        <authorList>
            <person name="Rinke C."/>
            <person name="Chuvochina M."/>
            <person name="Mussig A.J."/>
            <person name="Chaumeil P.-A."/>
            <person name="Waite D.W."/>
            <person name="Whitman W.B."/>
            <person name="Parks D.H."/>
            <person name="Hugenholtz P."/>
        </authorList>
    </citation>
    <scope>NUCLEOTIDE SEQUENCE [LARGE SCALE GENOMIC DNA]</scope>
</reference>
<dbReference type="Gene3D" id="3.20.20.70">
    <property type="entry name" value="Aldolase class I"/>
    <property type="match status" value="1"/>
</dbReference>
<sequence length="234" mass="24810">MQMHYYLFVNFKTYEEGTGEKALSLARLMASFNTGEVDIIPVCQAAGLLLISQSVPLRVFAQHADPVGFGANTGMILPESLKSAGAFGTIINHAENKRDNDFVKKAIGRCHGAGLKVMACAESLERARQIAKFSPDFLAIEPPELIGGDISVSTANPGLICDSVKEIRKINPQIIVITGAGIKSAGDVAKAIELGTSGVFVASGIVCAKDKEYALQTLLSGFPANKQSRSKAEP</sequence>
<dbReference type="Pfam" id="PF00121">
    <property type="entry name" value="TIM"/>
    <property type="match status" value="1"/>
</dbReference>
<dbReference type="UniPathway" id="UPA00109">
    <property type="reaction ID" value="UER00189"/>
</dbReference>
<dbReference type="GO" id="GO:0006094">
    <property type="term" value="P:gluconeogenesis"/>
    <property type="evidence" value="ECO:0007669"/>
    <property type="project" value="UniProtKB-UniPathway"/>
</dbReference>
<dbReference type="InterPro" id="IPR035990">
    <property type="entry name" value="TIM_sf"/>
</dbReference>
<dbReference type="InterPro" id="IPR000652">
    <property type="entry name" value="Triosephosphate_isomerase"/>
</dbReference>
<dbReference type="Proteomes" id="UP000565078">
    <property type="component" value="Unassembled WGS sequence"/>
</dbReference>
<evidence type="ECO:0000313" key="2">
    <source>
        <dbReference type="EMBL" id="HIH09462.1"/>
    </source>
</evidence>
<gene>
    <name evidence="2" type="ORF">HA254_02220</name>
</gene>
<dbReference type="AlphaFoldDB" id="A0A7J4IVH6"/>
<dbReference type="PROSITE" id="PS51440">
    <property type="entry name" value="TIM_2"/>
    <property type="match status" value="1"/>
</dbReference>